<dbReference type="AlphaFoldDB" id="A0A438IUT6"/>
<evidence type="ECO:0000313" key="2">
    <source>
        <dbReference type="Proteomes" id="UP000288805"/>
    </source>
</evidence>
<protein>
    <submittedName>
        <fullName evidence="1">Uncharacterized protein</fullName>
    </submittedName>
</protein>
<evidence type="ECO:0000313" key="1">
    <source>
        <dbReference type="EMBL" id="RVX00487.1"/>
    </source>
</evidence>
<name>A0A438IUT6_VITVI</name>
<sequence>MVSKCAPEMVGGSVMEALQERIARMEEILGEWPHEDDISYGEDIVVLKKVVLQGCSSGPKAPPKVRVPKPKGFIGNRNMKELENFLWDME</sequence>
<reference evidence="1 2" key="1">
    <citation type="journal article" date="2018" name="PLoS Genet.">
        <title>Population sequencing reveals clonal diversity and ancestral inbreeding in the grapevine cultivar Chardonnay.</title>
        <authorList>
            <person name="Roach M.J."/>
            <person name="Johnson D.L."/>
            <person name="Bohlmann J."/>
            <person name="van Vuuren H.J."/>
            <person name="Jones S.J."/>
            <person name="Pretorius I.S."/>
            <person name="Schmidt S.A."/>
            <person name="Borneman A.R."/>
        </authorList>
    </citation>
    <scope>NUCLEOTIDE SEQUENCE [LARGE SCALE GENOMIC DNA]</scope>
    <source>
        <strain evidence="2">cv. Chardonnay</strain>
        <tissue evidence="1">Leaf</tissue>
    </source>
</reference>
<dbReference type="Proteomes" id="UP000288805">
    <property type="component" value="Unassembled WGS sequence"/>
</dbReference>
<accession>A0A438IUT6</accession>
<dbReference type="EMBL" id="QGNW01000081">
    <property type="protein sequence ID" value="RVX00487.1"/>
    <property type="molecule type" value="Genomic_DNA"/>
</dbReference>
<gene>
    <name evidence="1" type="ORF">CK203_036993</name>
</gene>
<proteinExistence type="predicted"/>
<organism evidence="1 2">
    <name type="scientific">Vitis vinifera</name>
    <name type="common">Grape</name>
    <dbReference type="NCBI Taxonomy" id="29760"/>
    <lineage>
        <taxon>Eukaryota</taxon>
        <taxon>Viridiplantae</taxon>
        <taxon>Streptophyta</taxon>
        <taxon>Embryophyta</taxon>
        <taxon>Tracheophyta</taxon>
        <taxon>Spermatophyta</taxon>
        <taxon>Magnoliopsida</taxon>
        <taxon>eudicotyledons</taxon>
        <taxon>Gunneridae</taxon>
        <taxon>Pentapetalae</taxon>
        <taxon>rosids</taxon>
        <taxon>Vitales</taxon>
        <taxon>Vitaceae</taxon>
        <taxon>Viteae</taxon>
        <taxon>Vitis</taxon>
    </lineage>
</organism>
<comment type="caution">
    <text evidence="1">The sequence shown here is derived from an EMBL/GenBank/DDBJ whole genome shotgun (WGS) entry which is preliminary data.</text>
</comment>